<gene>
    <name evidence="1" type="ORF">KIN20_006184</name>
</gene>
<proteinExistence type="predicted"/>
<organism evidence="1 2">
    <name type="scientific">Parelaphostrongylus tenuis</name>
    <name type="common">Meningeal worm</name>
    <dbReference type="NCBI Taxonomy" id="148309"/>
    <lineage>
        <taxon>Eukaryota</taxon>
        <taxon>Metazoa</taxon>
        <taxon>Ecdysozoa</taxon>
        <taxon>Nematoda</taxon>
        <taxon>Chromadorea</taxon>
        <taxon>Rhabditida</taxon>
        <taxon>Rhabditina</taxon>
        <taxon>Rhabditomorpha</taxon>
        <taxon>Strongyloidea</taxon>
        <taxon>Metastrongylidae</taxon>
        <taxon>Parelaphostrongylus</taxon>
    </lineage>
</organism>
<dbReference type="Proteomes" id="UP001196413">
    <property type="component" value="Unassembled WGS sequence"/>
</dbReference>
<dbReference type="AlphaFoldDB" id="A0AAD5M1A8"/>
<evidence type="ECO:0000313" key="2">
    <source>
        <dbReference type="Proteomes" id="UP001196413"/>
    </source>
</evidence>
<comment type="caution">
    <text evidence="1">The sequence shown here is derived from an EMBL/GenBank/DDBJ whole genome shotgun (WGS) entry which is preliminary data.</text>
</comment>
<dbReference type="EMBL" id="JAHQIW010000854">
    <property type="protein sequence ID" value="KAJ1350402.1"/>
    <property type="molecule type" value="Genomic_DNA"/>
</dbReference>
<evidence type="ECO:0000313" key="1">
    <source>
        <dbReference type="EMBL" id="KAJ1350402.1"/>
    </source>
</evidence>
<protein>
    <submittedName>
        <fullName evidence="1">Uncharacterized protein</fullName>
    </submittedName>
</protein>
<reference evidence="1" key="1">
    <citation type="submission" date="2021-06" db="EMBL/GenBank/DDBJ databases">
        <title>Parelaphostrongylus tenuis whole genome reference sequence.</title>
        <authorList>
            <person name="Garwood T.J."/>
            <person name="Larsen P.A."/>
            <person name="Fountain-Jones N.M."/>
            <person name="Garbe J.R."/>
            <person name="Macchietto M.G."/>
            <person name="Kania S.A."/>
            <person name="Gerhold R.W."/>
            <person name="Richards J.E."/>
            <person name="Wolf T.M."/>
        </authorList>
    </citation>
    <scope>NUCLEOTIDE SEQUENCE</scope>
    <source>
        <strain evidence="1">MNPRO001-30</strain>
        <tissue evidence="1">Meninges</tissue>
    </source>
</reference>
<sequence length="169" mass="18836">MVDPLDKLVLRRSLSSQPALLQAPVSSSILVLKNGLGWSKSKKRTEGREFLEAYGCVVRLEESSMFHFNNSKNAFDLMKTETIISTQTTGTRYLRALPTNQCRVLFLQHIVDCAQLLKVESGLDGAAIQFEIHDTFKIPPNNAGSNSILISGNSIHLRGMDKARKLNYL</sequence>
<keyword evidence="2" id="KW-1185">Reference proteome</keyword>
<name>A0AAD5M1A8_PARTN</name>
<accession>A0AAD5M1A8</accession>